<protein>
    <submittedName>
        <fullName evidence="1">Uncharacterized protein</fullName>
    </submittedName>
</protein>
<dbReference type="Proteomes" id="UP000012042">
    <property type="component" value="Chromosome"/>
</dbReference>
<organism evidence="1 2">
    <name type="scientific">Levilactobacillus brevis KB290</name>
    <dbReference type="NCBI Taxonomy" id="1001583"/>
    <lineage>
        <taxon>Bacteria</taxon>
        <taxon>Bacillati</taxon>
        <taxon>Bacillota</taxon>
        <taxon>Bacilli</taxon>
        <taxon>Lactobacillales</taxon>
        <taxon>Lactobacillaceae</taxon>
        <taxon>Levilactobacillus</taxon>
    </lineage>
</organism>
<sequence length="36" mass="4042">MGETLLFVKLKKSNKSSKIYKGNATSLAKLSWAELR</sequence>
<dbReference type="EMBL" id="AP012167">
    <property type="protein sequence ID" value="BAN07494.1"/>
    <property type="molecule type" value="Genomic_DNA"/>
</dbReference>
<accession>M5AFA2</accession>
<gene>
    <name evidence="1" type="ORF">LVISKB_1859</name>
</gene>
<dbReference type="KEGG" id="lbk:LVISKB_1859"/>
<proteinExistence type="predicted"/>
<evidence type="ECO:0000313" key="2">
    <source>
        <dbReference type="Proteomes" id="UP000012042"/>
    </source>
</evidence>
<name>M5AFA2_LEVBR</name>
<evidence type="ECO:0000313" key="1">
    <source>
        <dbReference type="EMBL" id="BAN07494.1"/>
    </source>
</evidence>
<dbReference type="AlphaFoldDB" id="M5AFA2"/>
<dbReference type="HOGENOM" id="CLU_3356801_0_0_9"/>
<reference evidence="1 2" key="1">
    <citation type="journal article" date="2013" name="PLoS ONE">
        <title>Genomic Analysis by Deep Sequencing of the Probiotic Lactobacillus brevis KB290 Harboring Nine Plasmids Reveals Genomic Stability.</title>
        <authorList>
            <person name="Fukao M."/>
            <person name="Oshima K."/>
            <person name="Morita H."/>
            <person name="Toh H."/>
            <person name="Suda W."/>
            <person name="Kim S.W."/>
            <person name="Suzuki S."/>
            <person name="Yakabe T."/>
            <person name="Hattori M."/>
            <person name="Yajima N."/>
        </authorList>
    </citation>
    <scope>NUCLEOTIDE SEQUENCE [LARGE SCALE GENOMIC DNA]</scope>
    <source>
        <strain evidence="1 2">KB290</strain>
    </source>
</reference>